<sequence length="218" mass="25034">MVSVRVFLLSAIFSTCFSAPSVSLKHDKNENLKYSVKEKMESGEPKIIIELENYDTGSVDSQSYSKRNHSEIYNSDRPTKLPQWIELIIKGDDEINTKEEIERMNKTLNSYREKVGKEELVYSPELSKAALIQSQYQKNENIITHGNKYLNSLSDRIKSIGKNCTRCSENVFMGNGTIEEVMGEWYNSTGHRKNILGDTAEYGFAKSGEYWTQVFNRE</sequence>
<dbReference type="EMBL" id="LSSL01003203">
    <property type="protein sequence ID" value="OLY80719.1"/>
    <property type="molecule type" value="Genomic_DNA"/>
</dbReference>
<dbReference type="CDD" id="cd05379">
    <property type="entry name" value="CAP_bacterial"/>
    <property type="match status" value="1"/>
</dbReference>
<evidence type="ECO:0000313" key="3">
    <source>
        <dbReference type="EMBL" id="OLY80719.1"/>
    </source>
</evidence>
<accession>A0A1R0GV21</accession>
<dbReference type="AlphaFoldDB" id="A0A1R0GV21"/>
<proteinExistence type="predicted"/>
<dbReference type="STRING" id="133383.A0A1R0GV21"/>
<keyword evidence="1" id="KW-0732">Signal</keyword>
<name>A0A1R0GV21_9FUNG</name>
<gene>
    <name evidence="3" type="ORF">AYI68_g5183</name>
</gene>
<dbReference type="PANTHER" id="PTHR31157:SF1">
    <property type="entry name" value="SCP DOMAIN-CONTAINING PROTEIN"/>
    <property type="match status" value="1"/>
</dbReference>
<dbReference type="InterPro" id="IPR014044">
    <property type="entry name" value="CAP_dom"/>
</dbReference>
<dbReference type="InterPro" id="IPR035940">
    <property type="entry name" value="CAP_sf"/>
</dbReference>
<dbReference type="SUPFAM" id="SSF55797">
    <property type="entry name" value="PR-1-like"/>
    <property type="match status" value="1"/>
</dbReference>
<organism evidence="3 4">
    <name type="scientific">Smittium mucronatum</name>
    <dbReference type="NCBI Taxonomy" id="133383"/>
    <lineage>
        <taxon>Eukaryota</taxon>
        <taxon>Fungi</taxon>
        <taxon>Fungi incertae sedis</taxon>
        <taxon>Zoopagomycota</taxon>
        <taxon>Kickxellomycotina</taxon>
        <taxon>Harpellomycetes</taxon>
        <taxon>Harpellales</taxon>
        <taxon>Legeriomycetaceae</taxon>
        <taxon>Smittium</taxon>
    </lineage>
</organism>
<feature type="signal peptide" evidence="1">
    <location>
        <begin position="1"/>
        <end position="18"/>
    </location>
</feature>
<evidence type="ECO:0000256" key="1">
    <source>
        <dbReference type="SAM" id="SignalP"/>
    </source>
</evidence>
<evidence type="ECO:0000313" key="4">
    <source>
        <dbReference type="Proteomes" id="UP000187455"/>
    </source>
</evidence>
<feature type="domain" description="SCP" evidence="2">
    <location>
        <begin position="108"/>
        <end position="207"/>
    </location>
</feature>
<comment type="caution">
    <text evidence="3">The sequence shown here is derived from an EMBL/GenBank/DDBJ whole genome shotgun (WGS) entry which is preliminary data.</text>
</comment>
<dbReference type="PANTHER" id="PTHR31157">
    <property type="entry name" value="SCP DOMAIN-CONTAINING PROTEIN"/>
    <property type="match status" value="1"/>
</dbReference>
<keyword evidence="4" id="KW-1185">Reference proteome</keyword>
<dbReference type="Pfam" id="PF00188">
    <property type="entry name" value="CAP"/>
    <property type="match status" value="1"/>
</dbReference>
<dbReference type="Gene3D" id="3.40.33.10">
    <property type="entry name" value="CAP"/>
    <property type="match status" value="1"/>
</dbReference>
<dbReference type="OrthoDB" id="568194at2759"/>
<protein>
    <recommendedName>
        <fullName evidence="2">SCP domain-containing protein</fullName>
    </recommendedName>
</protein>
<reference evidence="3 4" key="1">
    <citation type="journal article" date="2016" name="Mol. Biol. Evol.">
        <title>Genome-Wide Survey of Gut Fungi (Harpellales) Reveals the First Horizontally Transferred Ubiquitin Gene from a Mosquito Host.</title>
        <authorList>
            <person name="Wang Y."/>
            <person name="White M.M."/>
            <person name="Kvist S."/>
            <person name="Moncalvo J.M."/>
        </authorList>
    </citation>
    <scope>NUCLEOTIDE SEQUENCE [LARGE SCALE GENOMIC DNA]</scope>
    <source>
        <strain evidence="3 4">ALG-7-W6</strain>
    </source>
</reference>
<dbReference type="Proteomes" id="UP000187455">
    <property type="component" value="Unassembled WGS sequence"/>
</dbReference>
<feature type="chain" id="PRO_5012977605" description="SCP domain-containing protein" evidence="1">
    <location>
        <begin position="19"/>
        <end position="218"/>
    </location>
</feature>
<evidence type="ECO:0000259" key="2">
    <source>
        <dbReference type="Pfam" id="PF00188"/>
    </source>
</evidence>